<evidence type="ECO:0000313" key="2">
    <source>
        <dbReference type="Proteomes" id="UP001605036"/>
    </source>
</evidence>
<sequence length="93" mass="10934">MFRLCFGFKLVALGFFFRHRNSVIDKDPVERLLCKTAILTRRFVQFSKLRGYNRGRPEHNFIPVVVKTNFFLDVMSEGAEAPPESSRRLRKVK</sequence>
<protein>
    <recommendedName>
        <fullName evidence="3">Secreted protein</fullName>
    </recommendedName>
</protein>
<accession>A0ABD1ZEE7</accession>
<dbReference type="Proteomes" id="UP001605036">
    <property type="component" value="Unassembled WGS sequence"/>
</dbReference>
<comment type="caution">
    <text evidence="1">The sequence shown here is derived from an EMBL/GenBank/DDBJ whole genome shotgun (WGS) entry which is preliminary data.</text>
</comment>
<organism evidence="1 2">
    <name type="scientific">Riccia fluitans</name>
    <dbReference type="NCBI Taxonomy" id="41844"/>
    <lineage>
        <taxon>Eukaryota</taxon>
        <taxon>Viridiplantae</taxon>
        <taxon>Streptophyta</taxon>
        <taxon>Embryophyta</taxon>
        <taxon>Marchantiophyta</taxon>
        <taxon>Marchantiopsida</taxon>
        <taxon>Marchantiidae</taxon>
        <taxon>Marchantiales</taxon>
        <taxon>Ricciaceae</taxon>
        <taxon>Riccia</taxon>
    </lineage>
</organism>
<proteinExistence type="predicted"/>
<evidence type="ECO:0008006" key="3">
    <source>
        <dbReference type="Google" id="ProtNLM"/>
    </source>
</evidence>
<reference evidence="1 2" key="1">
    <citation type="submission" date="2024-09" db="EMBL/GenBank/DDBJ databases">
        <title>Chromosome-scale assembly of Riccia fluitans.</title>
        <authorList>
            <person name="Paukszto L."/>
            <person name="Sawicki J."/>
            <person name="Karawczyk K."/>
            <person name="Piernik-Szablinska J."/>
            <person name="Szczecinska M."/>
            <person name="Mazdziarz M."/>
        </authorList>
    </citation>
    <scope>NUCLEOTIDE SEQUENCE [LARGE SCALE GENOMIC DNA]</scope>
    <source>
        <strain evidence="1">Rf_01</strain>
        <tissue evidence="1">Aerial parts of the thallus</tissue>
    </source>
</reference>
<name>A0ABD1ZEE7_9MARC</name>
<evidence type="ECO:0000313" key="1">
    <source>
        <dbReference type="EMBL" id="KAL2644732.1"/>
    </source>
</evidence>
<dbReference type="EMBL" id="JBHFFA010000002">
    <property type="protein sequence ID" value="KAL2644732.1"/>
    <property type="molecule type" value="Genomic_DNA"/>
</dbReference>
<gene>
    <name evidence="1" type="ORF">R1flu_012319</name>
</gene>
<dbReference type="AlphaFoldDB" id="A0ABD1ZEE7"/>
<keyword evidence="2" id="KW-1185">Reference proteome</keyword>